<dbReference type="Proteomes" id="UP000059419">
    <property type="component" value="Chromosome 1"/>
</dbReference>
<reference evidence="2" key="1">
    <citation type="submission" date="2015-11" db="EMBL/GenBank/DDBJ databases">
        <authorList>
            <person name="Blom J."/>
        </authorList>
    </citation>
    <scope>NUCLEOTIDE SEQUENCE [LARGE SCALE GENOMIC DNA]</scope>
</reference>
<evidence type="ECO:0008006" key="3">
    <source>
        <dbReference type="Google" id="ProtNLM"/>
    </source>
</evidence>
<gene>
    <name evidence="1" type="ORF">EM595_3020</name>
</gene>
<dbReference type="KEGG" id="ege:EM595_3020"/>
<name>A0A0U5L960_9GAMM</name>
<dbReference type="AlphaFoldDB" id="A0A0U5L960"/>
<dbReference type="EMBL" id="LN907827">
    <property type="protein sequence ID" value="CUU25251.1"/>
    <property type="molecule type" value="Genomic_DNA"/>
</dbReference>
<proteinExistence type="predicted"/>
<dbReference type="STRING" id="1619313.EM595_3020"/>
<evidence type="ECO:0000313" key="1">
    <source>
        <dbReference type="EMBL" id="CUU25251.1"/>
    </source>
</evidence>
<accession>A0A0U5L960</accession>
<protein>
    <recommendedName>
        <fullName evidence="3">OmpA-like domain-containing protein</fullName>
    </recommendedName>
</protein>
<sequence>MLTIKQTILGCVFIPVLSFSHGVSSAEINNADRYQQHPPVVPQLTQIIYYRADNDSNAQGAYIYIDGEFHTRLLPGGFTQFCLRPGKHTLSDYFHKNAVYEGKRHLLFEADFRGGKRYFLQATPDSDMPVVVRQGKGEQESGNKRQQRHLLSRASAVVPCVYQDEEALKTRYVTLDMHDLFYHDSIWQREVTLAGREALREMLIAIRRDNMQIHRLTLLNYSAGKSLNDSAAAERAQVASLKRALIDSAFAEDIIYIEHKRSNNSHLSDCAVNKTHKQRCVTHRKIVLQIN</sequence>
<keyword evidence="2" id="KW-1185">Reference proteome</keyword>
<dbReference type="PATRIC" id="fig|1619313.3.peg.3137"/>
<organism evidence="1 2">
    <name type="scientific">Duffyella gerundensis</name>
    <dbReference type="NCBI Taxonomy" id="1619313"/>
    <lineage>
        <taxon>Bacteria</taxon>
        <taxon>Pseudomonadati</taxon>
        <taxon>Pseudomonadota</taxon>
        <taxon>Gammaproteobacteria</taxon>
        <taxon>Enterobacterales</taxon>
        <taxon>Erwiniaceae</taxon>
        <taxon>Duffyella</taxon>
    </lineage>
</organism>
<evidence type="ECO:0000313" key="2">
    <source>
        <dbReference type="Proteomes" id="UP000059419"/>
    </source>
</evidence>